<evidence type="ECO:0000256" key="2">
    <source>
        <dbReference type="ARBA" id="ARBA00023002"/>
    </source>
</evidence>
<organism evidence="3 4">
    <name type="scientific">Candidatus Avisuccinivibrio stercorigallinarum</name>
    <dbReference type="NCBI Taxonomy" id="2840704"/>
    <lineage>
        <taxon>Bacteria</taxon>
        <taxon>Pseudomonadati</taxon>
        <taxon>Pseudomonadota</taxon>
        <taxon>Gammaproteobacteria</taxon>
        <taxon>Aeromonadales</taxon>
        <taxon>Succinivibrionaceae</taxon>
        <taxon>Succinivibrionaceae incertae sedis</taxon>
        <taxon>Candidatus Avisuccinivibrio</taxon>
    </lineage>
</organism>
<comment type="similarity">
    <text evidence="1">Belongs to the short-chain dehydrogenases/reductases (SDR) family.</text>
</comment>
<protein>
    <submittedName>
        <fullName evidence="3">SDR family NAD(P)-dependent oxidoreductase</fullName>
    </submittedName>
</protein>
<evidence type="ECO:0000313" key="4">
    <source>
        <dbReference type="Proteomes" id="UP000823631"/>
    </source>
</evidence>
<reference evidence="3" key="1">
    <citation type="submission" date="2020-10" db="EMBL/GenBank/DDBJ databases">
        <authorList>
            <person name="Gilroy R."/>
        </authorList>
    </citation>
    <scope>NUCLEOTIDE SEQUENCE</scope>
    <source>
        <strain evidence="3">17213</strain>
    </source>
</reference>
<accession>A0A9D9GTJ2</accession>
<dbReference type="EMBL" id="JADINH010000138">
    <property type="protein sequence ID" value="MBO8416019.1"/>
    <property type="molecule type" value="Genomic_DNA"/>
</dbReference>
<dbReference type="PANTHER" id="PTHR42901">
    <property type="entry name" value="ALCOHOL DEHYDROGENASE"/>
    <property type="match status" value="1"/>
</dbReference>
<keyword evidence="2" id="KW-0560">Oxidoreductase</keyword>
<gene>
    <name evidence="3" type="ORF">IAB19_06550</name>
</gene>
<proteinExistence type="inferred from homology"/>
<reference evidence="3" key="2">
    <citation type="journal article" date="2021" name="PeerJ">
        <title>Extensive microbial diversity within the chicken gut microbiome revealed by metagenomics and culture.</title>
        <authorList>
            <person name="Gilroy R."/>
            <person name="Ravi A."/>
            <person name="Getino M."/>
            <person name="Pursley I."/>
            <person name="Horton D.L."/>
            <person name="Alikhan N.F."/>
            <person name="Baker D."/>
            <person name="Gharbi K."/>
            <person name="Hall N."/>
            <person name="Watson M."/>
            <person name="Adriaenssens E.M."/>
            <person name="Foster-Nyarko E."/>
            <person name="Jarju S."/>
            <person name="Secka A."/>
            <person name="Antonio M."/>
            <person name="Oren A."/>
            <person name="Chaudhuri R.R."/>
            <person name="La Ragione R."/>
            <person name="Hildebrand F."/>
            <person name="Pallen M.J."/>
        </authorList>
    </citation>
    <scope>NUCLEOTIDE SEQUENCE</scope>
    <source>
        <strain evidence="3">17213</strain>
    </source>
</reference>
<dbReference type="Gene3D" id="3.40.50.720">
    <property type="entry name" value="NAD(P)-binding Rossmann-like Domain"/>
    <property type="match status" value="1"/>
</dbReference>
<sequence length="270" mass="29213">MLLSGASGGLGQALVYLLLECKVRALYLTARNQKILAELAERAQQQGVLCRTQNADLCSPQGQELYLAFLQEAAEQGVEHFILTAGMAPQRSEDREESLEAIERTLTVNCTMQLKSLYLLLGLQHTKAPAEHHNSSAIPGAVRSIALVSSQSALYPIPSLPVYGAGKAALSYAVQALTDECAACGLKLTLIEPGFFSSPMGERFVGRKWFVLSPQAVAERILKAMAAGRRRAVFPSALALGIRLLYLLPRPIGRAALKFFAFDTAADPRK</sequence>
<dbReference type="Pfam" id="PF00106">
    <property type="entry name" value="adh_short"/>
    <property type="match status" value="1"/>
</dbReference>
<evidence type="ECO:0000256" key="1">
    <source>
        <dbReference type="ARBA" id="ARBA00006484"/>
    </source>
</evidence>
<dbReference type="Proteomes" id="UP000823631">
    <property type="component" value="Unassembled WGS sequence"/>
</dbReference>
<dbReference type="InterPro" id="IPR002347">
    <property type="entry name" value="SDR_fam"/>
</dbReference>
<name>A0A9D9GTJ2_9GAMM</name>
<dbReference type="GO" id="GO:0016491">
    <property type="term" value="F:oxidoreductase activity"/>
    <property type="evidence" value="ECO:0007669"/>
    <property type="project" value="UniProtKB-KW"/>
</dbReference>
<dbReference type="InterPro" id="IPR036291">
    <property type="entry name" value="NAD(P)-bd_dom_sf"/>
</dbReference>
<dbReference type="PANTHER" id="PTHR42901:SF1">
    <property type="entry name" value="ALCOHOL DEHYDROGENASE"/>
    <property type="match status" value="1"/>
</dbReference>
<dbReference type="AlphaFoldDB" id="A0A9D9GTJ2"/>
<dbReference type="SUPFAM" id="SSF51735">
    <property type="entry name" value="NAD(P)-binding Rossmann-fold domains"/>
    <property type="match status" value="1"/>
</dbReference>
<comment type="caution">
    <text evidence="3">The sequence shown here is derived from an EMBL/GenBank/DDBJ whole genome shotgun (WGS) entry which is preliminary data.</text>
</comment>
<evidence type="ECO:0000313" key="3">
    <source>
        <dbReference type="EMBL" id="MBO8416019.1"/>
    </source>
</evidence>